<keyword evidence="2" id="KW-1133">Transmembrane helix</keyword>
<accession>A0A1G8UYX6</accession>
<dbReference type="Proteomes" id="UP000199155">
    <property type="component" value="Unassembled WGS sequence"/>
</dbReference>
<reference evidence="3 4" key="1">
    <citation type="submission" date="2016-10" db="EMBL/GenBank/DDBJ databases">
        <authorList>
            <person name="de Groot N.N."/>
        </authorList>
    </citation>
    <scope>NUCLEOTIDE SEQUENCE [LARGE SCALE GENOMIC DNA]</scope>
    <source>
        <strain evidence="3 4">CGMCC 4.5727</strain>
    </source>
</reference>
<feature type="transmembrane region" description="Helical" evidence="2">
    <location>
        <begin position="70"/>
        <end position="93"/>
    </location>
</feature>
<proteinExistence type="predicted"/>
<evidence type="ECO:0000313" key="3">
    <source>
        <dbReference type="EMBL" id="SDJ59028.1"/>
    </source>
</evidence>
<feature type="compositionally biased region" description="Basic and acidic residues" evidence="1">
    <location>
        <begin position="116"/>
        <end position="133"/>
    </location>
</feature>
<dbReference type="RefSeq" id="WP_093607501.1">
    <property type="nucleotide sequence ID" value="NZ_FNFF01000001.1"/>
</dbReference>
<keyword evidence="2" id="KW-0472">Membrane</keyword>
<evidence type="ECO:0000313" key="4">
    <source>
        <dbReference type="Proteomes" id="UP000199155"/>
    </source>
</evidence>
<keyword evidence="4" id="KW-1185">Reference proteome</keyword>
<protein>
    <submittedName>
        <fullName evidence="3">Uncharacterized protein</fullName>
    </submittedName>
</protein>
<feature type="region of interest" description="Disordered" evidence="1">
    <location>
        <begin position="108"/>
        <end position="133"/>
    </location>
</feature>
<name>A0A1G8UYX6_9ACTN</name>
<dbReference type="AlphaFoldDB" id="A0A1G8UYX6"/>
<evidence type="ECO:0000256" key="1">
    <source>
        <dbReference type="SAM" id="MobiDB-lite"/>
    </source>
</evidence>
<gene>
    <name evidence="3" type="ORF">SAMN05421806_1011150</name>
</gene>
<feature type="transmembrane region" description="Helical" evidence="2">
    <location>
        <begin position="21"/>
        <end position="42"/>
    </location>
</feature>
<sequence>MDADVAYDQKFRAKAREHRGWGLAVLVAAAGLWIWAGALLVIPVESPYTECEAPGLADRQYTGELCHSGAALGLPVLLIALALPLAVLGAALYTAAATRLRMAEHQAAKQGLARSQRLEDERRGRAGRTGEDA</sequence>
<keyword evidence="2" id="KW-0812">Transmembrane</keyword>
<dbReference type="EMBL" id="FNFF01000001">
    <property type="protein sequence ID" value="SDJ59028.1"/>
    <property type="molecule type" value="Genomic_DNA"/>
</dbReference>
<evidence type="ECO:0000256" key="2">
    <source>
        <dbReference type="SAM" id="Phobius"/>
    </source>
</evidence>
<organism evidence="3 4">
    <name type="scientific">Streptomyces indicus</name>
    <dbReference type="NCBI Taxonomy" id="417292"/>
    <lineage>
        <taxon>Bacteria</taxon>
        <taxon>Bacillati</taxon>
        <taxon>Actinomycetota</taxon>
        <taxon>Actinomycetes</taxon>
        <taxon>Kitasatosporales</taxon>
        <taxon>Streptomycetaceae</taxon>
        <taxon>Streptomyces</taxon>
    </lineage>
</organism>